<name>A0A1B2DNU0_9BACL</name>
<dbReference type="InterPro" id="IPR000515">
    <property type="entry name" value="MetI-like"/>
</dbReference>
<feature type="transmembrane region" description="Helical" evidence="7">
    <location>
        <begin position="119"/>
        <end position="145"/>
    </location>
</feature>
<protein>
    <submittedName>
        <fullName evidence="9">Sugar ABC transporter permease</fullName>
    </submittedName>
</protein>
<organism evidence="9">
    <name type="scientific">Paenibacillus sp. BIHB 4019</name>
    <dbReference type="NCBI Taxonomy" id="1870819"/>
    <lineage>
        <taxon>Bacteria</taxon>
        <taxon>Bacillati</taxon>
        <taxon>Bacillota</taxon>
        <taxon>Bacilli</taxon>
        <taxon>Bacillales</taxon>
        <taxon>Paenibacillaceae</taxon>
        <taxon>Paenibacillus</taxon>
    </lineage>
</organism>
<evidence type="ECO:0000256" key="2">
    <source>
        <dbReference type="ARBA" id="ARBA00022448"/>
    </source>
</evidence>
<dbReference type="SUPFAM" id="SSF161098">
    <property type="entry name" value="MetI-like"/>
    <property type="match status" value="1"/>
</dbReference>
<dbReference type="PANTHER" id="PTHR43227:SF11">
    <property type="entry name" value="BLL4140 PROTEIN"/>
    <property type="match status" value="1"/>
</dbReference>
<dbReference type="InterPro" id="IPR050809">
    <property type="entry name" value="UgpAE/MalFG_permease"/>
</dbReference>
<keyword evidence="5 7" id="KW-1133">Transmembrane helix</keyword>
<dbReference type="AlphaFoldDB" id="A0A1B2DNU0"/>
<evidence type="ECO:0000256" key="6">
    <source>
        <dbReference type="ARBA" id="ARBA00023136"/>
    </source>
</evidence>
<feature type="transmembrane region" description="Helical" evidence="7">
    <location>
        <begin position="80"/>
        <end position="99"/>
    </location>
</feature>
<evidence type="ECO:0000256" key="3">
    <source>
        <dbReference type="ARBA" id="ARBA00022475"/>
    </source>
</evidence>
<dbReference type="GO" id="GO:0005886">
    <property type="term" value="C:plasma membrane"/>
    <property type="evidence" value="ECO:0007669"/>
    <property type="project" value="UniProtKB-SubCell"/>
</dbReference>
<feature type="transmembrane region" description="Helical" evidence="7">
    <location>
        <begin position="216"/>
        <end position="236"/>
    </location>
</feature>
<gene>
    <name evidence="9" type="ORF">BBD42_24910</name>
</gene>
<keyword evidence="3" id="KW-1003">Cell membrane</keyword>
<comment type="similarity">
    <text evidence="7">Belongs to the binding-protein-dependent transport system permease family.</text>
</comment>
<feature type="domain" description="ABC transmembrane type-1" evidence="8">
    <location>
        <begin position="74"/>
        <end position="289"/>
    </location>
</feature>
<keyword evidence="6 7" id="KW-0472">Membrane</keyword>
<dbReference type="PANTHER" id="PTHR43227">
    <property type="entry name" value="BLL4140 PROTEIN"/>
    <property type="match status" value="1"/>
</dbReference>
<evidence type="ECO:0000256" key="7">
    <source>
        <dbReference type="RuleBase" id="RU363032"/>
    </source>
</evidence>
<dbReference type="InterPro" id="IPR035906">
    <property type="entry name" value="MetI-like_sf"/>
</dbReference>
<sequence length="302" mass="33901">MNKLAPKQVMKSWQLYVLLLPALVYLFLFQYAPMYGIIIAFKNFNPVQGILGSPWIGFKHFETFFNSYVFTNVVVNTLKLSVFSLLIGFPIPILFALLLNQIRRQLFKRFVQTITYAPYFISTVVLVSMLNVFLAPSTGFVNNLITMFGGDAVNFMARAEWFRSVYIASGVWQTMGFSAIIYLAALSGVNPELHEVATVDGATTVRRIWHIDLPSITPTIMILLILGVGSVMAVGWEKAFLMQQGMNLPASEIISTYVYKVGLLNSQYSLATAIGLFNSVINFVLLIVTNFISKKLTQNSLW</sequence>
<dbReference type="EMBL" id="CP016808">
    <property type="protein sequence ID" value="ANY69361.1"/>
    <property type="molecule type" value="Genomic_DNA"/>
</dbReference>
<proteinExistence type="inferred from homology"/>
<dbReference type="CDD" id="cd06261">
    <property type="entry name" value="TM_PBP2"/>
    <property type="match status" value="1"/>
</dbReference>
<dbReference type="Pfam" id="PF00528">
    <property type="entry name" value="BPD_transp_1"/>
    <property type="match status" value="1"/>
</dbReference>
<evidence type="ECO:0000259" key="8">
    <source>
        <dbReference type="PROSITE" id="PS50928"/>
    </source>
</evidence>
<evidence type="ECO:0000256" key="1">
    <source>
        <dbReference type="ARBA" id="ARBA00004651"/>
    </source>
</evidence>
<comment type="subcellular location">
    <subcellularLocation>
        <location evidence="1 7">Cell membrane</location>
        <topology evidence="1 7">Multi-pass membrane protein</topology>
    </subcellularLocation>
</comment>
<keyword evidence="4 7" id="KW-0812">Transmembrane</keyword>
<evidence type="ECO:0000256" key="4">
    <source>
        <dbReference type="ARBA" id="ARBA00022692"/>
    </source>
</evidence>
<accession>A0A1B2DNU0</accession>
<reference evidence="9" key="1">
    <citation type="submission" date="2016-08" db="EMBL/GenBank/DDBJ databases">
        <title>Complete Genome Seqeunce of Paenibacillus sp. BIHB 4019 from tea rhizoplane.</title>
        <authorList>
            <person name="Thakur R."/>
            <person name="Swarnkar M.K."/>
            <person name="Gulati A."/>
        </authorList>
    </citation>
    <scope>NUCLEOTIDE SEQUENCE [LARGE SCALE GENOMIC DNA]</scope>
    <source>
        <strain evidence="9">BIHB4019</strain>
    </source>
</reference>
<feature type="transmembrane region" description="Helical" evidence="7">
    <location>
        <begin position="268"/>
        <end position="292"/>
    </location>
</feature>
<dbReference type="PROSITE" id="PS50928">
    <property type="entry name" value="ABC_TM1"/>
    <property type="match status" value="1"/>
</dbReference>
<dbReference type="Gene3D" id="1.10.3720.10">
    <property type="entry name" value="MetI-like"/>
    <property type="match status" value="1"/>
</dbReference>
<dbReference type="RefSeq" id="WP_099520394.1">
    <property type="nucleotide sequence ID" value="NZ_CP016808.1"/>
</dbReference>
<keyword evidence="2 7" id="KW-0813">Transport</keyword>
<feature type="transmembrane region" description="Helical" evidence="7">
    <location>
        <begin position="165"/>
        <end position="185"/>
    </location>
</feature>
<evidence type="ECO:0000256" key="5">
    <source>
        <dbReference type="ARBA" id="ARBA00022989"/>
    </source>
</evidence>
<feature type="transmembrane region" description="Helical" evidence="7">
    <location>
        <begin position="12"/>
        <end position="32"/>
    </location>
</feature>
<evidence type="ECO:0000313" key="9">
    <source>
        <dbReference type="EMBL" id="ANY69361.1"/>
    </source>
</evidence>
<dbReference type="GO" id="GO:0055085">
    <property type="term" value="P:transmembrane transport"/>
    <property type="evidence" value="ECO:0007669"/>
    <property type="project" value="InterPro"/>
</dbReference>